<gene>
    <name evidence="1" type="ORF">L9F63_027428</name>
</gene>
<reference evidence="1" key="1">
    <citation type="journal article" date="2023" name="IScience">
        <title>Live-bearing cockroach genome reveals convergent evolutionary mechanisms linked to viviparity in insects and beyond.</title>
        <authorList>
            <person name="Fouks B."/>
            <person name="Harrison M.C."/>
            <person name="Mikhailova A.A."/>
            <person name="Marchal E."/>
            <person name="English S."/>
            <person name="Carruthers M."/>
            <person name="Jennings E.C."/>
            <person name="Chiamaka E.L."/>
            <person name="Frigard R.A."/>
            <person name="Pippel M."/>
            <person name="Attardo G.M."/>
            <person name="Benoit J.B."/>
            <person name="Bornberg-Bauer E."/>
            <person name="Tobe S.S."/>
        </authorList>
    </citation>
    <scope>NUCLEOTIDE SEQUENCE</scope>
    <source>
        <strain evidence="1">Stay&amp;Tobe</strain>
    </source>
</reference>
<proteinExistence type="predicted"/>
<protein>
    <submittedName>
        <fullName evidence="1">Uncharacterized protein</fullName>
    </submittedName>
</protein>
<feature type="non-terminal residue" evidence="1">
    <location>
        <position position="1"/>
    </location>
</feature>
<dbReference type="EMBL" id="JASPKZ010002894">
    <property type="protein sequence ID" value="KAJ9594590.1"/>
    <property type="molecule type" value="Genomic_DNA"/>
</dbReference>
<comment type="caution">
    <text evidence="1">The sequence shown here is derived from an EMBL/GenBank/DDBJ whole genome shotgun (WGS) entry which is preliminary data.</text>
</comment>
<accession>A0AAD8A8P1</accession>
<name>A0AAD8A8P1_DIPPU</name>
<organism evidence="1 2">
    <name type="scientific">Diploptera punctata</name>
    <name type="common">Pacific beetle cockroach</name>
    <dbReference type="NCBI Taxonomy" id="6984"/>
    <lineage>
        <taxon>Eukaryota</taxon>
        <taxon>Metazoa</taxon>
        <taxon>Ecdysozoa</taxon>
        <taxon>Arthropoda</taxon>
        <taxon>Hexapoda</taxon>
        <taxon>Insecta</taxon>
        <taxon>Pterygota</taxon>
        <taxon>Neoptera</taxon>
        <taxon>Polyneoptera</taxon>
        <taxon>Dictyoptera</taxon>
        <taxon>Blattodea</taxon>
        <taxon>Blaberoidea</taxon>
        <taxon>Blaberidae</taxon>
        <taxon>Diplopterinae</taxon>
        <taxon>Diploptera</taxon>
    </lineage>
</organism>
<evidence type="ECO:0000313" key="1">
    <source>
        <dbReference type="EMBL" id="KAJ9594590.1"/>
    </source>
</evidence>
<reference evidence="1" key="2">
    <citation type="submission" date="2023-05" db="EMBL/GenBank/DDBJ databases">
        <authorList>
            <person name="Fouks B."/>
        </authorList>
    </citation>
    <scope>NUCLEOTIDE SEQUENCE</scope>
    <source>
        <strain evidence="1">Stay&amp;Tobe</strain>
        <tissue evidence="1">Testes</tissue>
    </source>
</reference>
<dbReference type="AlphaFoldDB" id="A0AAD8A8P1"/>
<keyword evidence="2" id="KW-1185">Reference proteome</keyword>
<evidence type="ECO:0000313" key="2">
    <source>
        <dbReference type="Proteomes" id="UP001233999"/>
    </source>
</evidence>
<feature type="non-terminal residue" evidence="1">
    <location>
        <position position="83"/>
    </location>
</feature>
<sequence length="83" mass="9863">SALVLKQKGIDMRRGTLIPNKETSRRDLAFIRDILYREEFFYCRLSFEEQRHFFPLSNKKTHFLLINYMQSAHVALSIVSIGR</sequence>
<dbReference type="Proteomes" id="UP001233999">
    <property type="component" value="Unassembled WGS sequence"/>
</dbReference>